<dbReference type="RefSeq" id="WP_307322076.1">
    <property type="nucleotide sequence ID" value="NZ_JAUSUG010000002.1"/>
</dbReference>
<evidence type="ECO:0000313" key="2">
    <source>
        <dbReference type="EMBL" id="MDQ0253432.1"/>
    </source>
</evidence>
<keyword evidence="1" id="KW-1133">Transmembrane helix</keyword>
<proteinExistence type="predicted"/>
<feature type="transmembrane region" description="Helical" evidence="1">
    <location>
        <begin position="97"/>
        <end position="115"/>
    </location>
</feature>
<dbReference type="Proteomes" id="UP001230005">
    <property type="component" value="Unassembled WGS sequence"/>
</dbReference>
<sequence length="129" mass="14459">MSRFIGFLIGVLYMDWIFHSRHVYAFELAATTTAERLGALAFIGLGTILFFIFCAKFFLASFFHGVLAAAGFFASFDIVVIHWIFQLHRLTAGPEANVIEPILVVVGIILFIYAIKRERGLVQPSVEES</sequence>
<dbReference type="EMBL" id="JAUSUG010000002">
    <property type="protein sequence ID" value="MDQ0253432.1"/>
    <property type="molecule type" value="Genomic_DNA"/>
</dbReference>
<keyword evidence="1" id="KW-0472">Membrane</keyword>
<protein>
    <submittedName>
        <fullName evidence="2">Uncharacterized protein</fullName>
    </submittedName>
</protein>
<accession>A0ABT9ZQB5</accession>
<feature type="transmembrane region" description="Helical" evidence="1">
    <location>
        <begin position="66"/>
        <end position="85"/>
    </location>
</feature>
<keyword evidence="1" id="KW-0812">Transmembrane</keyword>
<comment type="caution">
    <text evidence="2">The sequence shown here is derived from an EMBL/GenBank/DDBJ whole genome shotgun (WGS) entry which is preliminary data.</text>
</comment>
<evidence type="ECO:0000313" key="3">
    <source>
        <dbReference type="Proteomes" id="UP001230005"/>
    </source>
</evidence>
<evidence type="ECO:0000256" key="1">
    <source>
        <dbReference type="SAM" id="Phobius"/>
    </source>
</evidence>
<gene>
    <name evidence="2" type="ORF">J2S74_000804</name>
</gene>
<organism evidence="2 3">
    <name type="scientific">Evansella vedderi</name>
    <dbReference type="NCBI Taxonomy" id="38282"/>
    <lineage>
        <taxon>Bacteria</taxon>
        <taxon>Bacillati</taxon>
        <taxon>Bacillota</taxon>
        <taxon>Bacilli</taxon>
        <taxon>Bacillales</taxon>
        <taxon>Bacillaceae</taxon>
        <taxon>Evansella</taxon>
    </lineage>
</organism>
<keyword evidence="3" id="KW-1185">Reference proteome</keyword>
<name>A0ABT9ZQB5_9BACI</name>
<reference evidence="2 3" key="1">
    <citation type="submission" date="2023-07" db="EMBL/GenBank/DDBJ databases">
        <title>Genomic Encyclopedia of Type Strains, Phase IV (KMG-IV): sequencing the most valuable type-strain genomes for metagenomic binning, comparative biology and taxonomic classification.</title>
        <authorList>
            <person name="Goeker M."/>
        </authorList>
    </citation>
    <scope>NUCLEOTIDE SEQUENCE [LARGE SCALE GENOMIC DNA]</scope>
    <source>
        <strain evidence="2 3">DSM 9768</strain>
    </source>
</reference>
<feature type="transmembrane region" description="Helical" evidence="1">
    <location>
        <begin position="41"/>
        <end position="59"/>
    </location>
</feature>